<keyword evidence="2" id="KW-1185">Reference proteome</keyword>
<sequence>MFTRNHSLISSTNSSRDKDKYQFLFENLSKKEWIEEQLSSTDSAFFEIIREEVEEFYYKVIKHNSSILSFDDLYSLAKHITINQIQKSLKRKKRCFFVDKNNDKNTSMYYIKIKSRLINNIRNLYQPRKINVLDVPYMIISDVYKNYEIDFTIGDIQKIAINEPSKLIFAINALLNNYDLSYDEAVEITQKYNIDSSNFLVFNFSNQFKNLRKSANNQIVIDFMEVA</sequence>
<evidence type="ECO:0000313" key="2">
    <source>
        <dbReference type="Proteomes" id="UP000290378"/>
    </source>
</evidence>
<name>A0A6M8NQA5_9BACT</name>
<evidence type="ECO:0000313" key="1">
    <source>
        <dbReference type="EMBL" id="RXI41508.1"/>
    </source>
</evidence>
<organism evidence="1 2">
    <name type="scientific">Arcobacter cloacae</name>
    <dbReference type="NCBI Taxonomy" id="1054034"/>
    <lineage>
        <taxon>Bacteria</taxon>
        <taxon>Pseudomonadati</taxon>
        <taxon>Campylobacterota</taxon>
        <taxon>Epsilonproteobacteria</taxon>
        <taxon>Campylobacterales</taxon>
        <taxon>Arcobacteraceae</taxon>
        <taxon>Arcobacter</taxon>
    </lineage>
</organism>
<dbReference type="AlphaFoldDB" id="A0A6M8NQA5"/>
<dbReference type="EMBL" id="NXII01000007">
    <property type="protein sequence ID" value="RXI41508.1"/>
    <property type="molecule type" value="Genomic_DNA"/>
</dbReference>
<proteinExistence type="predicted"/>
<dbReference type="Proteomes" id="UP000290378">
    <property type="component" value="Unassembled WGS sequence"/>
</dbReference>
<dbReference type="RefSeq" id="WP_129013482.1">
    <property type="nucleotide sequence ID" value="NZ_CBCSEI010000015.1"/>
</dbReference>
<accession>A0A6M8NQA5</accession>
<reference evidence="1 2" key="1">
    <citation type="submission" date="2017-09" db="EMBL/GenBank/DDBJ databases">
        <title>Genomics of the genus Arcobacter.</title>
        <authorList>
            <person name="Perez-Cataluna A."/>
            <person name="Figueras M.J."/>
            <person name="Salas-Masso N."/>
        </authorList>
    </citation>
    <scope>NUCLEOTIDE SEQUENCE [LARGE SCALE GENOMIC DNA]</scope>
    <source>
        <strain evidence="1 2">CECT 7834</strain>
    </source>
</reference>
<comment type="caution">
    <text evidence="1">The sequence shown here is derived from an EMBL/GenBank/DDBJ whole genome shotgun (WGS) entry which is preliminary data.</text>
</comment>
<protein>
    <submittedName>
        <fullName evidence="1">Uncharacterized protein</fullName>
    </submittedName>
</protein>
<gene>
    <name evidence="1" type="ORF">CP963_06985</name>
</gene>